<dbReference type="Pfam" id="PF12680">
    <property type="entry name" value="SnoaL_2"/>
    <property type="match status" value="1"/>
</dbReference>
<dbReference type="STRING" id="1227456.C450_08082"/>
<dbReference type="Gene3D" id="3.10.450.50">
    <property type="match status" value="1"/>
</dbReference>
<sequence>MSDTPAPRAVAEAFFDRMADDDRRRTAGELFVAEPTITLPGASFAGEDAFAAFLDHLAPRYERATKTFDRWIESGSTVVSIGTLSGVDNRGEAFEGVRYIDVYEVADGRIERLDIWNDLLVAGVVDS</sequence>
<keyword evidence="3" id="KW-1185">Reference proteome</keyword>
<dbReference type="OrthoDB" id="214043at2157"/>
<comment type="caution">
    <text evidence="2">The sequence shown here is derived from an EMBL/GenBank/DDBJ whole genome shotgun (WGS) entry which is preliminary data.</text>
</comment>
<dbReference type="EMBL" id="AOME01000051">
    <property type="protein sequence ID" value="EMA53257.1"/>
    <property type="molecule type" value="Genomic_DNA"/>
</dbReference>
<dbReference type="AlphaFoldDB" id="M0N5Q1"/>
<proteinExistence type="predicted"/>
<organism evidence="2 3">
    <name type="scientific">Halococcus salifodinae DSM 8989</name>
    <dbReference type="NCBI Taxonomy" id="1227456"/>
    <lineage>
        <taxon>Archaea</taxon>
        <taxon>Methanobacteriati</taxon>
        <taxon>Methanobacteriota</taxon>
        <taxon>Stenosarchaea group</taxon>
        <taxon>Halobacteria</taxon>
        <taxon>Halobacteriales</taxon>
        <taxon>Halococcaceae</taxon>
        <taxon>Halococcus</taxon>
    </lineage>
</organism>
<feature type="domain" description="SnoaL-like" evidence="1">
    <location>
        <begin position="12"/>
        <end position="112"/>
    </location>
</feature>
<dbReference type="PATRIC" id="fig|1227456.3.peg.1625"/>
<dbReference type="Proteomes" id="UP000011625">
    <property type="component" value="Unassembled WGS sequence"/>
</dbReference>
<dbReference type="InterPro" id="IPR037401">
    <property type="entry name" value="SnoaL-like"/>
</dbReference>
<gene>
    <name evidence="2" type="ORF">C450_08082</name>
</gene>
<evidence type="ECO:0000259" key="1">
    <source>
        <dbReference type="Pfam" id="PF12680"/>
    </source>
</evidence>
<dbReference type="RefSeq" id="WP_005042350.1">
    <property type="nucleotide sequence ID" value="NZ_AOME01000051.1"/>
</dbReference>
<dbReference type="SUPFAM" id="SSF54427">
    <property type="entry name" value="NTF2-like"/>
    <property type="match status" value="1"/>
</dbReference>
<evidence type="ECO:0000313" key="3">
    <source>
        <dbReference type="Proteomes" id="UP000011625"/>
    </source>
</evidence>
<name>M0N5Q1_9EURY</name>
<accession>M0N5Q1</accession>
<dbReference type="InterPro" id="IPR032710">
    <property type="entry name" value="NTF2-like_dom_sf"/>
</dbReference>
<protein>
    <recommendedName>
        <fullName evidence="1">SnoaL-like domain-containing protein</fullName>
    </recommendedName>
</protein>
<reference evidence="2 3" key="1">
    <citation type="journal article" date="2014" name="PLoS Genet.">
        <title>Phylogenetically driven sequencing of extremely halophilic archaea reveals strategies for static and dynamic osmo-response.</title>
        <authorList>
            <person name="Becker E.A."/>
            <person name="Seitzer P.M."/>
            <person name="Tritt A."/>
            <person name="Larsen D."/>
            <person name="Krusor M."/>
            <person name="Yao A.I."/>
            <person name="Wu D."/>
            <person name="Madern D."/>
            <person name="Eisen J.A."/>
            <person name="Darling A.E."/>
            <person name="Facciotti M.T."/>
        </authorList>
    </citation>
    <scope>NUCLEOTIDE SEQUENCE [LARGE SCALE GENOMIC DNA]</scope>
    <source>
        <strain evidence="2 3">DSM 8989</strain>
    </source>
</reference>
<evidence type="ECO:0000313" key="2">
    <source>
        <dbReference type="EMBL" id="EMA53257.1"/>
    </source>
</evidence>